<proteinExistence type="predicted"/>
<protein>
    <submittedName>
        <fullName evidence="1">Uncharacterized protein</fullName>
    </submittedName>
</protein>
<organism evidence="1 2">
    <name type="scientific">Streblomastix strix</name>
    <dbReference type="NCBI Taxonomy" id="222440"/>
    <lineage>
        <taxon>Eukaryota</taxon>
        <taxon>Metamonada</taxon>
        <taxon>Preaxostyla</taxon>
        <taxon>Oxymonadida</taxon>
        <taxon>Streblomastigidae</taxon>
        <taxon>Streblomastix</taxon>
    </lineage>
</organism>
<reference evidence="1 2" key="1">
    <citation type="submission" date="2019-03" db="EMBL/GenBank/DDBJ databases">
        <title>Single cell metagenomics reveals metabolic interactions within the superorganism composed of flagellate Streblomastix strix and complex community of Bacteroidetes bacteria on its surface.</title>
        <authorList>
            <person name="Treitli S.C."/>
            <person name="Kolisko M."/>
            <person name="Husnik F."/>
            <person name="Keeling P."/>
            <person name="Hampl V."/>
        </authorList>
    </citation>
    <scope>NUCLEOTIDE SEQUENCE [LARGE SCALE GENOMIC DNA]</scope>
    <source>
        <strain evidence="1">ST1C</strain>
    </source>
</reference>
<sequence>SQSLIPSIFAGIIVLECLKRDWKNKSELSRSQELIDQHSMIIREMNNGIAAGNNAIFNNAGINDDDCLDELQRHSTPYGWK</sequence>
<gene>
    <name evidence="1" type="ORF">EZS28_052386</name>
</gene>
<evidence type="ECO:0000313" key="1">
    <source>
        <dbReference type="EMBL" id="KAA6342490.1"/>
    </source>
</evidence>
<dbReference type="AlphaFoldDB" id="A0A5J4SAZ3"/>
<name>A0A5J4SAZ3_9EUKA</name>
<feature type="non-terminal residue" evidence="1">
    <location>
        <position position="1"/>
    </location>
</feature>
<dbReference type="Proteomes" id="UP000324800">
    <property type="component" value="Unassembled WGS sequence"/>
</dbReference>
<dbReference type="EMBL" id="SNRW01040635">
    <property type="protein sequence ID" value="KAA6342490.1"/>
    <property type="molecule type" value="Genomic_DNA"/>
</dbReference>
<evidence type="ECO:0000313" key="2">
    <source>
        <dbReference type="Proteomes" id="UP000324800"/>
    </source>
</evidence>
<accession>A0A5J4SAZ3</accession>
<comment type="caution">
    <text evidence="1">The sequence shown here is derived from an EMBL/GenBank/DDBJ whole genome shotgun (WGS) entry which is preliminary data.</text>
</comment>